<reference evidence="5 6" key="1">
    <citation type="submission" date="2016-04" db="EMBL/GenBank/DDBJ databases">
        <title>A degradative enzymes factory behind the ericoid mycorrhizal symbiosis.</title>
        <authorList>
            <consortium name="DOE Joint Genome Institute"/>
            <person name="Martino E."/>
            <person name="Morin E."/>
            <person name="Grelet G."/>
            <person name="Kuo A."/>
            <person name="Kohler A."/>
            <person name="Daghino S."/>
            <person name="Barry K."/>
            <person name="Choi C."/>
            <person name="Cichocki N."/>
            <person name="Clum A."/>
            <person name="Copeland A."/>
            <person name="Hainaut M."/>
            <person name="Haridas S."/>
            <person name="Labutti K."/>
            <person name="Lindquist E."/>
            <person name="Lipzen A."/>
            <person name="Khouja H.-R."/>
            <person name="Murat C."/>
            <person name="Ohm R."/>
            <person name="Olson A."/>
            <person name="Spatafora J."/>
            <person name="Veneault-Fourrey C."/>
            <person name="Henrissat B."/>
            <person name="Grigoriev I."/>
            <person name="Martin F."/>
            <person name="Perotto S."/>
        </authorList>
    </citation>
    <scope>NUCLEOTIDE SEQUENCE [LARGE SCALE GENOMIC DNA]</scope>
    <source>
        <strain evidence="5 6">F</strain>
    </source>
</reference>
<evidence type="ECO:0000313" key="5">
    <source>
        <dbReference type="EMBL" id="PMD28871.1"/>
    </source>
</evidence>
<keyword evidence="4" id="KW-0472">Membrane</keyword>
<dbReference type="InterPro" id="IPR045851">
    <property type="entry name" value="AMP-bd_C_sf"/>
</dbReference>
<dbReference type="FunFam" id="3.30.300.30:FF:000015">
    <property type="entry name" value="Nonribosomal peptide synthase SidD"/>
    <property type="match status" value="1"/>
</dbReference>
<keyword evidence="2" id="KW-0597">Phosphoprotein</keyword>
<gene>
    <name evidence="5" type="ORF">L207DRAFT_550152</name>
</gene>
<proteinExistence type="predicted"/>
<dbReference type="GO" id="GO:0043041">
    <property type="term" value="P:amino acid activation for nonribosomal peptide biosynthetic process"/>
    <property type="evidence" value="ECO:0007669"/>
    <property type="project" value="TreeGrafter"/>
</dbReference>
<feature type="transmembrane region" description="Helical" evidence="4">
    <location>
        <begin position="26"/>
        <end position="51"/>
    </location>
</feature>
<dbReference type="GO" id="GO:0044550">
    <property type="term" value="P:secondary metabolite biosynthetic process"/>
    <property type="evidence" value="ECO:0007669"/>
    <property type="project" value="TreeGrafter"/>
</dbReference>
<dbReference type="SUPFAM" id="SSF56801">
    <property type="entry name" value="Acetyl-CoA synthetase-like"/>
    <property type="match status" value="2"/>
</dbReference>
<dbReference type="GO" id="GO:0031177">
    <property type="term" value="F:phosphopantetheine binding"/>
    <property type="evidence" value="ECO:0007669"/>
    <property type="project" value="TreeGrafter"/>
</dbReference>
<protein>
    <submittedName>
        <fullName evidence="5">Acetyl-CoA synthetase-like protein</fullName>
    </submittedName>
</protein>
<dbReference type="GO" id="GO:0005737">
    <property type="term" value="C:cytoplasm"/>
    <property type="evidence" value="ECO:0007669"/>
    <property type="project" value="TreeGrafter"/>
</dbReference>
<dbReference type="PANTHER" id="PTHR45527:SF1">
    <property type="entry name" value="FATTY ACID SYNTHASE"/>
    <property type="match status" value="1"/>
</dbReference>
<evidence type="ECO:0000256" key="4">
    <source>
        <dbReference type="SAM" id="Phobius"/>
    </source>
</evidence>
<keyword evidence="3" id="KW-0436">Ligase</keyword>
<dbReference type="EMBL" id="KZ613982">
    <property type="protein sequence ID" value="PMD28871.1"/>
    <property type="molecule type" value="Genomic_DNA"/>
</dbReference>
<dbReference type="Proteomes" id="UP000235786">
    <property type="component" value="Unassembled WGS sequence"/>
</dbReference>
<dbReference type="GO" id="GO:0016874">
    <property type="term" value="F:ligase activity"/>
    <property type="evidence" value="ECO:0007669"/>
    <property type="project" value="UniProtKB-KW"/>
</dbReference>
<keyword evidence="4" id="KW-1133">Transmembrane helix</keyword>
<evidence type="ECO:0000256" key="3">
    <source>
        <dbReference type="ARBA" id="ARBA00022598"/>
    </source>
</evidence>
<keyword evidence="4" id="KW-0812">Transmembrane</keyword>
<keyword evidence="6" id="KW-1185">Reference proteome</keyword>
<dbReference type="Gene3D" id="3.30.300.30">
    <property type="match status" value="1"/>
</dbReference>
<organism evidence="5 6">
    <name type="scientific">Hyaloscypha variabilis (strain UAMH 11265 / GT02V1 / F)</name>
    <name type="common">Meliniomyces variabilis</name>
    <dbReference type="NCBI Taxonomy" id="1149755"/>
    <lineage>
        <taxon>Eukaryota</taxon>
        <taxon>Fungi</taxon>
        <taxon>Dikarya</taxon>
        <taxon>Ascomycota</taxon>
        <taxon>Pezizomycotina</taxon>
        <taxon>Leotiomycetes</taxon>
        <taxon>Helotiales</taxon>
        <taxon>Hyaloscyphaceae</taxon>
        <taxon>Hyaloscypha</taxon>
        <taxon>Hyaloscypha variabilis</taxon>
    </lineage>
</organism>
<evidence type="ECO:0000313" key="6">
    <source>
        <dbReference type="Proteomes" id="UP000235786"/>
    </source>
</evidence>
<keyword evidence="1" id="KW-0596">Phosphopantetheine</keyword>
<evidence type="ECO:0000256" key="1">
    <source>
        <dbReference type="ARBA" id="ARBA00022450"/>
    </source>
</evidence>
<evidence type="ECO:0000256" key="2">
    <source>
        <dbReference type="ARBA" id="ARBA00022553"/>
    </source>
</evidence>
<dbReference type="STRING" id="1149755.A0A2J6QRI6"/>
<dbReference type="PANTHER" id="PTHR45527">
    <property type="entry name" value="NONRIBOSOMAL PEPTIDE SYNTHETASE"/>
    <property type="match status" value="1"/>
</dbReference>
<dbReference type="AlphaFoldDB" id="A0A2J6QRI6"/>
<name>A0A2J6QRI6_HYAVF</name>
<dbReference type="Gene3D" id="3.40.50.980">
    <property type="match status" value="1"/>
</dbReference>
<accession>A0A2J6QRI6</accession>
<sequence length="204" mass="22358">MLDETDFLIHQAVSTNRLAHPGRMSFSAYTFDACIFEIFSTLLFGGCVCVINKMNVNLSLLTPAVVGIIEPDTVPSLQTLIIGDLIYIGRKDTQIKIRGQRVELGEVEHHLQACIPHTKQIAAGIIHPTGEAAGLTLAAFLSFQGQKNDSLSTPDLEALGKRVRLINISSEIKNELSKRLPGYMIPTFYFSLAELPMTASSKLD</sequence>
<dbReference type="OrthoDB" id="416786at2759"/>